<feature type="transmembrane region" description="Helical" evidence="18">
    <location>
        <begin position="208"/>
        <end position="228"/>
    </location>
</feature>
<evidence type="ECO:0000256" key="18">
    <source>
        <dbReference type="RuleBase" id="RU003403"/>
    </source>
</evidence>
<reference evidence="20" key="1">
    <citation type="journal article" date="2012" name="Mitochondrial DNA">
        <title>Complete mitochondrial genome of the Antarctic amphipod Gondogeneia antarctica (Crustacea, amphipod).</title>
        <authorList>
            <person name="Shin S.C."/>
            <person name="Cho J."/>
            <person name="Lee J.K."/>
            <person name="Ahn do H."/>
            <person name="Lee H."/>
            <person name="Park H."/>
        </authorList>
    </citation>
    <scope>NUCLEOTIDE SEQUENCE</scope>
    <source>
        <strain evidence="20">KAA01</strain>
    </source>
</reference>
<evidence type="ECO:0000256" key="3">
    <source>
        <dbReference type="ARBA" id="ARBA00007012"/>
    </source>
</evidence>
<name>G8IQP3_GONAN</name>
<evidence type="ECO:0000256" key="17">
    <source>
        <dbReference type="ARBA" id="ARBA00049551"/>
    </source>
</evidence>
<evidence type="ECO:0000256" key="13">
    <source>
        <dbReference type="ARBA" id="ARBA00023027"/>
    </source>
</evidence>
<feature type="transmembrane region" description="Helical" evidence="18">
    <location>
        <begin position="99"/>
        <end position="118"/>
    </location>
</feature>
<feature type="transmembrane region" description="Helical" evidence="18">
    <location>
        <begin position="175"/>
        <end position="196"/>
    </location>
</feature>
<keyword evidence="11 18" id="KW-0249">Electron transport</keyword>
<feature type="domain" description="NADH:quinone oxidoreductase/Mrp antiporter transmembrane" evidence="19">
    <location>
        <begin position="9"/>
        <end position="259"/>
    </location>
</feature>
<keyword evidence="9 18" id="KW-0999">Mitochondrion inner membrane</keyword>
<evidence type="ECO:0000256" key="11">
    <source>
        <dbReference type="ARBA" id="ARBA00022982"/>
    </source>
</evidence>
<dbReference type="PANTHER" id="PTHR46552:SF1">
    <property type="entry name" value="NADH-UBIQUINONE OXIDOREDUCTASE CHAIN 2"/>
    <property type="match status" value="1"/>
</dbReference>
<dbReference type="Pfam" id="PF00361">
    <property type="entry name" value="Proton_antipo_M"/>
    <property type="match status" value="1"/>
</dbReference>
<proteinExistence type="inferred from homology"/>
<feature type="transmembrane region" description="Helical" evidence="18">
    <location>
        <begin position="124"/>
        <end position="143"/>
    </location>
</feature>
<dbReference type="PRINTS" id="PR01436">
    <property type="entry name" value="NADHDHGNASE2"/>
</dbReference>
<keyword evidence="14 18" id="KW-0830">Ubiquinone</keyword>
<gene>
    <name evidence="20" type="primary">ND2</name>
</gene>
<dbReference type="GO" id="GO:0005743">
    <property type="term" value="C:mitochondrial inner membrane"/>
    <property type="evidence" value="ECO:0007669"/>
    <property type="project" value="UniProtKB-SubCell"/>
</dbReference>
<evidence type="ECO:0000256" key="16">
    <source>
        <dbReference type="ARBA" id="ARBA00023136"/>
    </source>
</evidence>
<keyword evidence="12 18" id="KW-1133">Transmembrane helix</keyword>
<evidence type="ECO:0000256" key="5">
    <source>
        <dbReference type="ARBA" id="ARBA00021008"/>
    </source>
</evidence>
<keyword evidence="16 18" id="KW-0472">Membrane</keyword>
<dbReference type="GO" id="GO:0006120">
    <property type="term" value="P:mitochondrial electron transport, NADH to ubiquinone"/>
    <property type="evidence" value="ECO:0007669"/>
    <property type="project" value="InterPro"/>
</dbReference>
<keyword evidence="10 18" id="KW-1278">Translocase</keyword>
<dbReference type="GO" id="GO:0008137">
    <property type="term" value="F:NADH dehydrogenase (ubiquinone) activity"/>
    <property type="evidence" value="ECO:0007669"/>
    <property type="project" value="UniProtKB-EC"/>
</dbReference>
<accession>G8IQP3</accession>
<keyword evidence="7 18" id="KW-0679">Respiratory chain</keyword>
<feature type="transmembrane region" description="Helical" evidence="18">
    <location>
        <begin position="240"/>
        <end position="264"/>
    </location>
</feature>
<sequence>MIFSMSTQSFFLAWIGMEINLLSFIPLMLSKSKYSAESMLKYFLIQSLASIIYMLSLITQNDFFLFNILMISTLCMKMGVAPLHQWLMPVIEGMSWPNIFLLLTLQKLIPLVLLSITLSEHSTILVNFFIINSALVGSLGGLTQTSLPKIMAYSSIAHMSWLIVSLTLSDFIWTVYFSFYTLILFSAISLFHLNQIYSLNNLISKNKYLNGLLLSTVFMSLSGLPPFTGFFPKLIVMQTLISSMNLFILSILLTSTLISLFFMYA</sequence>
<evidence type="ECO:0000256" key="1">
    <source>
        <dbReference type="ARBA" id="ARBA00003257"/>
    </source>
</evidence>
<comment type="function">
    <text evidence="1">Core subunit of the mitochondrial membrane respiratory chain NADH dehydrogenase (Complex I) that is believed to belong to the minimal assembly required for catalysis. Complex I functions in the transfer of electrons from NADH to the respiratory chain. The immediate electron acceptor for the enzyme is believed to be ubiquinone.</text>
</comment>
<evidence type="ECO:0000256" key="8">
    <source>
        <dbReference type="ARBA" id="ARBA00022692"/>
    </source>
</evidence>
<keyword evidence="15 18" id="KW-0496">Mitochondrion</keyword>
<evidence type="ECO:0000256" key="4">
    <source>
        <dbReference type="ARBA" id="ARBA00012944"/>
    </source>
</evidence>
<evidence type="ECO:0000256" key="9">
    <source>
        <dbReference type="ARBA" id="ARBA00022792"/>
    </source>
</evidence>
<keyword evidence="8 18" id="KW-0812">Transmembrane</keyword>
<keyword evidence="13 18" id="KW-0520">NAD</keyword>
<protein>
    <recommendedName>
        <fullName evidence="5 18">NADH-ubiquinone oxidoreductase chain 2</fullName>
        <ecNumber evidence="4 18">7.1.1.2</ecNumber>
    </recommendedName>
</protein>
<comment type="function">
    <text evidence="18">Core subunit of the mitochondrial membrane respiratory chain NADH dehydrogenase (Complex I) which catalyzes electron transfer from NADH through the respiratory chain, using ubiquinone as an electron acceptor. Essential for the catalytic activity and assembly of complex I.</text>
</comment>
<feature type="transmembrane region" description="Helical" evidence="18">
    <location>
        <begin position="64"/>
        <end position="87"/>
    </location>
</feature>
<evidence type="ECO:0000259" key="19">
    <source>
        <dbReference type="Pfam" id="PF00361"/>
    </source>
</evidence>
<keyword evidence="6" id="KW-0813">Transport</keyword>
<feature type="transmembrane region" description="Helical" evidence="18">
    <location>
        <begin position="42"/>
        <end position="58"/>
    </location>
</feature>
<geneLocation type="mitochondrion" evidence="20"/>
<comment type="similarity">
    <text evidence="3 18">Belongs to the complex I subunit 2 family.</text>
</comment>
<dbReference type="EC" id="7.1.1.2" evidence="4 18"/>
<comment type="catalytic activity">
    <reaction evidence="17 18">
        <text>a ubiquinone + NADH + 5 H(+)(in) = a ubiquinol + NAD(+) + 4 H(+)(out)</text>
        <dbReference type="Rhea" id="RHEA:29091"/>
        <dbReference type="Rhea" id="RHEA-COMP:9565"/>
        <dbReference type="Rhea" id="RHEA-COMP:9566"/>
        <dbReference type="ChEBI" id="CHEBI:15378"/>
        <dbReference type="ChEBI" id="CHEBI:16389"/>
        <dbReference type="ChEBI" id="CHEBI:17976"/>
        <dbReference type="ChEBI" id="CHEBI:57540"/>
        <dbReference type="ChEBI" id="CHEBI:57945"/>
        <dbReference type="EC" id="7.1.1.2"/>
    </reaction>
</comment>
<evidence type="ECO:0000256" key="2">
    <source>
        <dbReference type="ARBA" id="ARBA00004448"/>
    </source>
</evidence>
<evidence type="ECO:0000256" key="15">
    <source>
        <dbReference type="ARBA" id="ARBA00023128"/>
    </source>
</evidence>
<evidence type="ECO:0000313" key="20">
    <source>
        <dbReference type="EMBL" id="AET09674.1"/>
    </source>
</evidence>
<organism evidence="20">
    <name type="scientific">Gondogeneia antarctica</name>
    <name type="common">Antarctic amphipod</name>
    <dbReference type="NCBI Taxonomy" id="1109128"/>
    <lineage>
        <taxon>Eukaryota</taxon>
        <taxon>Metazoa</taxon>
        <taxon>Ecdysozoa</taxon>
        <taxon>Arthropoda</taxon>
        <taxon>Crustacea</taxon>
        <taxon>Multicrustacea</taxon>
        <taxon>Malacostraca</taxon>
        <taxon>Eumalacostraca</taxon>
        <taxon>Peracarida</taxon>
        <taxon>Amphipoda</taxon>
        <taxon>Senticaudata</taxon>
        <taxon>Hadziida</taxon>
        <taxon>Calliopioidea</taxon>
        <taxon>Pontogeneiidae</taxon>
        <taxon>Gondogeneia</taxon>
    </lineage>
</organism>
<feature type="transmembrane region" description="Helical" evidence="18">
    <location>
        <begin position="12"/>
        <end position="30"/>
    </location>
</feature>
<evidence type="ECO:0000256" key="12">
    <source>
        <dbReference type="ARBA" id="ARBA00022989"/>
    </source>
</evidence>
<dbReference type="InterPro" id="IPR003917">
    <property type="entry name" value="NADH_UbQ_OxRdtase_chain2"/>
</dbReference>
<evidence type="ECO:0000256" key="10">
    <source>
        <dbReference type="ARBA" id="ARBA00022967"/>
    </source>
</evidence>
<comment type="subcellular location">
    <subcellularLocation>
        <location evidence="2 18">Mitochondrion inner membrane</location>
        <topology evidence="2 18">Multi-pass membrane protein</topology>
    </subcellularLocation>
</comment>
<dbReference type="InterPro" id="IPR050175">
    <property type="entry name" value="Complex_I_Subunit_2"/>
</dbReference>
<evidence type="ECO:0000256" key="7">
    <source>
        <dbReference type="ARBA" id="ARBA00022660"/>
    </source>
</evidence>
<dbReference type="PANTHER" id="PTHR46552">
    <property type="entry name" value="NADH-UBIQUINONE OXIDOREDUCTASE CHAIN 2"/>
    <property type="match status" value="1"/>
</dbReference>
<evidence type="ECO:0000256" key="6">
    <source>
        <dbReference type="ARBA" id="ARBA00022448"/>
    </source>
</evidence>
<evidence type="ECO:0000256" key="14">
    <source>
        <dbReference type="ARBA" id="ARBA00023075"/>
    </source>
</evidence>
<dbReference type="InterPro" id="IPR001750">
    <property type="entry name" value="ND/Mrp_TM"/>
</dbReference>
<dbReference type="EMBL" id="JN827386">
    <property type="protein sequence ID" value="AET09674.1"/>
    <property type="molecule type" value="Genomic_DNA"/>
</dbReference>
<dbReference type="AlphaFoldDB" id="G8IQP3"/>